<evidence type="ECO:0000256" key="9">
    <source>
        <dbReference type="ARBA" id="ARBA00023293"/>
    </source>
</evidence>
<feature type="transmembrane region" description="Helical" evidence="10">
    <location>
        <begin position="515"/>
        <end position="538"/>
    </location>
</feature>
<keyword evidence="13" id="KW-1185">Reference proteome</keyword>
<dbReference type="GO" id="GO:0004016">
    <property type="term" value="F:adenylate cyclase activity"/>
    <property type="evidence" value="ECO:0007669"/>
    <property type="project" value="TreeGrafter"/>
</dbReference>
<dbReference type="AlphaFoldDB" id="A0A1I8B4N5"/>
<evidence type="ECO:0000256" key="1">
    <source>
        <dbReference type="ARBA" id="ARBA00001436"/>
    </source>
</evidence>
<keyword evidence="7 10" id="KW-0472">Membrane</keyword>
<keyword evidence="6 10" id="KW-1133">Transmembrane helix</keyword>
<evidence type="ECO:0000256" key="5">
    <source>
        <dbReference type="ARBA" id="ARBA00022741"/>
    </source>
</evidence>
<organism evidence="13 14">
    <name type="scientific">Meloidogyne hapla</name>
    <name type="common">Root-knot nematode worm</name>
    <dbReference type="NCBI Taxonomy" id="6305"/>
    <lineage>
        <taxon>Eukaryota</taxon>
        <taxon>Metazoa</taxon>
        <taxon>Ecdysozoa</taxon>
        <taxon>Nematoda</taxon>
        <taxon>Chromadorea</taxon>
        <taxon>Rhabditida</taxon>
        <taxon>Tylenchina</taxon>
        <taxon>Tylenchomorpha</taxon>
        <taxon>Tylenchoidea</taxon>
        <taxon>Meloidogynidae</taxon>
        <taxon>Meloidogyninae</taxon>
        <taxon>Meloidogyne</taxon>
    </lineage>
</organism>
<dbReference type="SUPFAM" id="SSF53822">
    <property type="entry name" value="Periplasmic binding protein-like I"/>
    <property type="match status" value="1"/>
</dbReference>
<dbReference type="GO" id="GO:0004672">
    <property type="term" value="F:protein kinase activity"/>
    <property type="evidence" value="ECO:0007669"/>
    <property type="project" value="InterPro"/>
</dbReference>
<proteinExistence type="predicted"/>
<dbReference type="EC" id="4.6.1.2" evidence="3"/>
<dbReference type="InterPro" id="IPR028082">
    <property type="entry name" value="Peripla_BP_I"/>
</dbReference>
<comment type="catalytic activity">
    <reaction evidence="1">
        <text>GTP = 3',5'-cyclic GMP + diphosphate</text>
        <dbReference type="Rhea" id="RHEA:13665"/>
        <dbReference type="ChEBI" id="CHEBI:33019"/>
        <dbReference type="ChEBI" id="CHEBI:37565"/>
        <dbReference type="ChEBI" id="CHEBI:57746"/>
        <dbReference type="EC" id="4.6.1.2"/>
    </reaction>
</comment>
<dbReference type="GO" id="GO:0007168">
    <property type="term" value="P:receptor guanylyl cyclase signaling pathway"/>
    <property type="evidence" value="ECO:0007669"/>
    <property type="project" value="TreeGrafter"/>
</dbReference>
<comment type="subcellular location">
    <subcellularLocation>
        <location evidence="2">Membrane</location>
    </subcellularLocation>
</comment>
<dbReference type="Gene3D" id="3.40.50.2300">
    <property type="match status" value="2"/>
</dbReference>
<dbReference type="Pfam" id="PF01094">
    <property type="entry name" value="ANF_receptor"/>
    <property type="match status" value="1"/>
</dbReference>
<dbReference type="Gene3D" id="1.10.510.10">
    <property type="entry name" value="Transferase(Phosphotransferase) domain 1"/>
    <property type="match status" value="1"/>
</dbReference>
<dbReference type="WBParaSite" id="MhA1_Contig1415.frz3.fgene1">
    <property type="protein sequence ID" value="MhA1_Contig1415.frz3.fgene1"/>
    <property type="gene ID" value="MhA1_Contig1415.frz3.fgene1"/>
</dbReference>
<evidence type="ECO:0000313" key="13">
    <source>
        <dbReference type="Proteomes" id="UP000095281"/>
    </source>
</evidence>
<dbReference type="Proteomes" id="UP000095281">
    <property type="component" value="Unplaced"/>
</dbReference>
<evidence type="ECO:0000256" key="4">
    <source>
        <dbReference type="ARBA" id="ARBA00022692"/>
    </source>
</evidence>
<keyword evidence="4 10" id="KW-0812">Transmembrane</keyword>
<evidence type="ECO:0000256" key="6">
    <source>
        <dbReference type="ARBA" id="ARBA00022989"/>
    </source>
</evidence>
<keyword evidence="8" id="KW-0456">Lyase</keyword>
<feature type="chain" id="PRO_5009315459" description="guanylate cyclase" evidence="11">
    <location>
        <begin position="18"/>
        <end position="748"/>
    </location>
</feature>
<evidence type="ECO:0000256" key="7">
    <source>
        <dbReference type="ARBA" id="ARBA00023136"/>
    </source>
</evidence>
<dbReference type="InterPro" id="IPR011009">
    <property type="entry name" value="Kinase-like_dom_sf"/>
</dbReference>
<keyword evidence="11" id="KW-0732">Signal</keyword>
<dbReference type="OMA" id="AGKRIHW"/>
<evidence type="ECO:0000256" key="2">
    <source>
        <dbReference type="ARBA" id="ARBA00004370"/>
    </source>
</evidence>
<protein>
    <recommendedName>
        <fullName evidence="3">guanylate cyclase</fullName>
        <ecNumber evidence="3">4.6.1.2</ecNumber>
    </recommendedName>
</protein>
<evidence type="ECO:0000256" key="11">
    <source>
        <dbReference type="SAM" id="SignalP"/>
    </source>
</evidence>
<keyword evidence="5" id="KW-0547">Nucleotide-binding</keyword>
<feature type="domain" description="Protein kinase" evidence="12">
    <location>
        <begin position="577"/>
        <end position="748"/>
    </location>
</feature>
<dbReference type="Pfam" id="PF07714">
    <property type="entry name" value="PK_Tyr_Ser-Thr"/>
    <property type="match status" value="1"/>
</dbReference>
<reference evidence="14" key="1">
    <citation type="submission" date="2016-11" db="UniProtKB">
        <authorList>
            <consortium name="WormBaseParasite"/>
        </authorList>
    </citation>
    <scope>IDENTIFICATION</scope>
</reference>
<dbReference type="InterPro" id="IPR000719">
    <property type="entry name" value="Prot_kinase_dom"/>
</dbReference>
<dbReference type="InterPro" id="IPR050401">
    <property type="entry name" value="Cyclic_nucleotide_synthase"/>
</dbReference>
<evidence type="ECO:0000256" key="10">
    <source>
        <dbReference type="SAM" id="Phobius"/>
    </source>
</evidence>
<dbReference type="SUPFAM" id="SSF56112">
    <property type="entry name" value="Protein kinase-like (PK-like)"/>
    <property type="match status" value="1"/>
</dbReference>
<dbReference type="PANTHER" id="PTHR11920:SF501">
    <property type="entry name" value="GUANYLATE CYCLASE 32E"/>
    <property type="match status" value="1"/>
</dbReference>
<dbReference type="GO" id="GO:0005886">
    <property type="term" value="C:plasma membrane"/>
    <property type="evidence" value="ECO:0007669"/>
    <property type="project" value="TreeGrafter"/>
</dbReference>
<evidence type="ECO:0000256" key="8">
    <source>
        <dbReference type="ARBA" id="ARBA00023239"/>
    </source>
</evidence>
<keyword evidence="9" id="KW-0141">cGMP biosynthesis</keyword>
<dbReference type="InterPro" id="IPR001245">
    <property type="entry name" value="Ser-Thr/Tyr_kinase_cat_dom"/>
</dbReference>
<dbReference type="PANTHER" id="PTHR11920">
    <property type="entry name" value="GUANYLYL CYCLASE"/>
    <property type="match status" value="1"/>
</dbReference>
<accession>A0A1I8B4N5</accession>
<evidence type="ECO:0000259" key="12">
    <source>
        <dbReference type="PROSITE" id="PS50011"/>
    </source>
</evidence>
<dbReference type="InterPro" id="IPR001828">
    <property type="entry name" value="ANF_lig-bd_rcpt"/>
</dbReference>
<dbReference type="PROSITE" id="PS50011">
    <property type="entry name" value="PROTEIN_KINASE_DOM"/>
    <property type="match status" value="1"/>
</dbReference>
<dbReference type="GO" id="GO:0001653">
    <property type="term" value="F:peptide receptor activity"/>
    <property type="evidence" value="ECO:0007669"/>
    <property type="project" value="TreeGrafter"/>
</dbReference>
<dbReference type="GO" id="GO:0005524">
    <property type="term" value="F:ATP binding"/>
    <property type="evidence" value="ECO:0007669"/>
    <property type="project" value="InterPro"/>
</dbReference>
<sequence>MKVFILFLLCFWKESSEQNITQLLTTASFETFNNNITTTTSSQTTTKTSNSSSYQAAPLQLKVGLLAANGSLYRSLYGFGQSTPAINIALQRARDEHLIDNVNFTFTWKICDCDQVLTAGYANELILNTSVDVIIGPPCITSAIVAGFAPAFYNIPIYLWGATMASTLNDQTVYPTLVNINSNTKMLSLAIQAVLLQFNWFEVSLIYVPDNVRKMGLFFPQDFESVLSKNSNLTIVYRQQMDSTAKSMKDTLLQLQNRSRIVVCVFDTLQDRRTFLLTLYDLGIAKSNEYVFIIGQLRNLGMLQRVSTGVNSTQYTNFWKDINNQSDGRDNDALMATRRVIIVDLEDQSNDQINAFMQKVSTMFGAPPFNCKDECMGAINERIPCSYALSLHDTTYAYFLSLNKTAEKYGYLSANLARNGSLINNMSEGEFFGQTSRVVLDKTGNRQPNFYVTILDATDQPTVIMNISIVMGVTNIAKRYTDESIIWANRGGKRPLYKPICGYTGTECPQNITTYILIGVGLVLLLLVATLGGIGYAVREKLKEKERLTRECLILFEELKNIKELKSNEDMRSLEANKSLKSLQSSQSGSTKLTSMDDKKLETENYAHFLYNREVVFAIKYQVRVRIFNDDFVHLRKLRQLDHDNLNKFCGLCTDAPILYAIWKHCQRGSLKDLITKERYVGDSFVMFTLMRDIASGLIALHQSFIGAHGMLSSENCLINDRWQVKISDFGLNMIRDSQPITKRSNLF</sequence>
<dbReference type="CDD" id="cd06352">
    <property type="entry name" value="PBP1_NPR_GC-like"/>
    <property type="match status" value="1"/>
</dbReference>
<name>A0A1I8B4N5_MELHA</name>
<dbReference type="GO" id="GO:0004383">
    <property type="term" value="F:guanylate cyclase activity"/>
    <property type="evidence" value="ECO:0007669"/>
    <property type="project" value="UniProtKB-EC"/>
</dbReference>
<evidence type="ECO:0000313" key="14">
    <source>
        <dbReference type="WBParaSite" id="MhA1_Contig1415.frz3.fgene1"/>
    </source>
</evidence>
<feature type="signal peptide" evidence="11">
    <location>
        <begin position="1"/>
        <end position="17"/>
    </location>
</feature>
<evidence type="ECO:0000256" key="3">
    <source>
        <dbReference type="ARBA" id="ARBA00012202"/>
    </source>
</evidence>